<dbReference type="Gene3D" id="3.30.910.20">
    <property type="entry name" value="Skp domain"/>
    <property type="match status" value="1"/>
</dbReference>
<comment type="similarity">
    <text evidence="1">Belongs to the Skp family.</text>
</comment>
<evidence type="ECO:0000313" key="6">
    <source>
        <dbReference type="Proteomes" id="UP001589607"/>
    </source>
</evidence>
<dbReference type="PANTHER" id="PTHR35089:SF1">
    <property type="entry name" value="CHAPERONE PROTEIN SKP"/>
    <property type="match status" value="1"/>
</dbReference>
<organism evidence="5 6">
    <name type="scientific">Flavobacterium jumunjinense</name>
    <dbReference type="NCBI Taxonomy" id="998845"/>
    <lineage>
        <taxon>Bacteria</taxon>
        <taxon>Pseudomonadati</taxon>
        <taxon>Bacteroidota</taxon>
        <taxon>Flavobacteriia</taxon>
        <taxon>Flavobacteriales</taxon>
        <taxon>Flavobacteriaceae</taxon>
        <taxon>Flavobacterium</taxon>
    </lineage>
</organism>
<reference evidence="5 6" key="1">
    <citation type="submission" date="2024-09" db="EMBL/GenBank/DDBJ databases">
        <authorList>
            <person name="Sun Q."/>
            <person name="Mori K."/>
        </authorList>
    </citation>
    <scope>NUCLEOTIDE SEQUENCE [LARGE SCALE GENOMIC DNA]</scope>
    <source>
        <strain evidence="5 6">CECT 7955</strain>
    </source>
</reference>
<accession>A0ABV5GU62</accession>
<dbReference type="SUPFAM" id="SSF111384">
    <property type="entry name" value="OmpH-like"/>
    <property type="match status" value="1"/>
</dbReference>
<feature type="chain" id="PRO_5046751189" evidence="4">
    <location>
        <begin position="22"/>
        <end position="167"/>
    </location>
</feature>
<dbReference type="PANTHER" id="PTHR35089">
    <property type="entry name" value="CHAPERONE PROTEIN SKP"/>
    <property type="match status" value="1"/>
</dbReference>
<evidence type="ECO:0000256" key="4">
    <source>
        <dbReference type="SAM" id="SignalP"/>
    </source>
</evidence>
<feature type="coiled-coil region" evidence="3">
    <location>
        <begin position="55"/>
        <end position="82"/>
    </location>
</feature>
<comment type="caution">
    <text evidence="5">The sequence shown here is derived from an EMBL/GenBank/DDBJ whole genome shotgun (WGS) entry which is preliminary data.</text>
</comment>
<keyword evidence="3" id="KW-0175">Coiled coil</keyword>
<keyword evidence="2 4" id="KW-0732">Signal</keyword>
<evidence type="ECO:0000256" key="2">
    <source>
        <dbReference type="ARBA" id="ARBA00022729"/>
    </source>
</evidence>
<dbReference type="InterPro" id="IPR005632">
    <property type="entry name" value="Chaperone_Skp"/>
</dbReference>
<sequence length="167" mass="18633">MKQFKTLAIALVLIITTQVSAQSKTAHIDVKALMTTMPEMKTAQAQLQTLQETYDKEYKGMVQEYQTKLQKYEQEAPTAGEAVNETRSKEMQTMGQRIQEFQQKASSQLQQKELDLLKPIMEKAQAAIQKVATAKGYDYVLDATEGSGLIVAKGPDLLADVKKQLGF</sequence>
<evidence type="ECO:0000256" key="1">
    <source>
        <dbReference type="ARBA" id="ARBA00009091"/>
    </source>
</evidence>
<proteinExistence type="inferred from homology"/>
<gene>
    <name evidence="5" type="ORF">ACFFVF_19970</name>
</gene>
<dbReference type="RefSeq" id="WP_236458492.1">
    <property type="nucleotide sequence ID" value="NZ_CBCSGE010000001.1"/>
</dbReference>
<dbReference type="SMART" id="SM00935">
    <property type="entry name" value="OmpH"/>
    <property type="match status" value="1"/>
</dbReference>
<name>A0ABV5GU62_9FLAO</name>
<keyword evidence="6" id="KW-1185">Reference proteome</keyword>
<evidence type="ECO:0000256" key="3">
    <source>
        <dbReference type="SAM" id="Coils"/>
    </source>
</evidence>
<dbReference type="Proteomes" id="UP001589607">
    <property type="component" value="Unassembled WGS sequence"/>
</dbReference>
<evidence type="ECO:0000313" key="5">
    <source>
        <dbReference type="EMBL" id="MFB9098789.1"/>
    </source>
</evidence>
<dbReference type="EMBL" id="JBHMEY010000094">
    <property type="protein sequence ID" value="MFB9098789.1"/>
    <property type="molecule type" value="Genomic_DNA"/>
</dbReference>
<dbReference type="InterPro" id="IPR024930">
    <property type="entry name" value="Skp_dom_sf"/>
</dbReference>
<protein>
    <submittedName>
        <fullName evidence="5">OmpH family outer membrane protein</fullName>
    </submittedName>
</protein>
<dbReference type="Pfam" id="PF03938">
    <property type="entry name" value="OmpH"/>
    <property type="match status" value="1"/>
</dbReference>
<feature type="signal peptide" evidence="4">
    <location>
        <begin position="1"/>
        <end position="21"/>
    </location>
</feature>